<name>A0ABS5Z2H1_9ACTN</name>
<keyword evidence="2" id="KW-1185">Reference proteome</keyword>
<dbReference type="Proteomes" id="UP001519654">
    <property type="component" value="Unassembled WGS sequence"/>
</dbReference>
<organism evidence="1 2">
    <name type="scientific">Paractinoplanes bogorensis</name>
    <dbReference type="NCBI Taxonomy" id="1610840"/>
    <lineage>
        <taxon>Bacteria</taxon>
        <taxon>Bacillati</taxon>
        <taxon>Actinomycetota</taxon>
        <taxon>Actinomycetes</taxon>
        <taxon>Micromonosporales</taxon>
        <taxon>Micromonosporaceae</taxon>
        <taxon>Paractinoplanes</taxon>
    </lineage>
</organism>
<dbReference type="RefSeq" id="WP_215795052.1">
    <property type="nucleotide sequence ID" value="NZ_JAHKKG010000016.1"/>
</dbReference>
<reference evidence="1 2" key="1">
    <citation type="submission" date="2021-06" db="EMBL/GenBank/DDBJ databases">
        <title>Actinoplanes lichenicola sp. nov., and Actinoplanes ovalisporus sp. nov., isolated from lichen in Thailand.</title>
        <authorList>
            <person name="Saeng-In P."/>
            <person name="Kanchanasin P."/>
            <person name="Yuki M."/>
            <person name="Kudo T."/>
            <person name="Ohkuma M."/>
            <person name="Phongsopitanun W."/>
            <person name="Tanasupawat S."/>
        </authorList>
    </citation>
    <scope>NUCLEOTIDE SEQUENCE [LARGE SCALE GENOMIC DNA]</scope>
    <source>
        <strain evidence="1 2">NBRC 110975</strain>
    </source>
</reference>
<proteinExistence type="predicted"/>
<gene>
    <name evidence="1" type="ORF">KOI35_40870</name>
</gene>
<evidence type="ECO:0000313" key="1">
    <source>
        <dbReference type="EMBL" id="MBU2669883.1"/>
    </source>
</evidence>
<comment type="caution">
    <text evidence="1">The sequence shown here is derived from an EMBL/GenBank/DDBJ whole genome shotgun (WGS) entry which is preliminary data.</text>
</comment>
<evidence type="ECO:0000313" key="2">
    <source>
        <dbReference type="Proteomes" id="UP001519654"/>
    </source>
</evidence>
<accession>A0ABS5Z2H1</accession>
<dbReference type="EMBL" id="JAHKKG010000016">
    <property type="protein sequence ID" value="MBU2669883.1"/>
    <property type="molecule type" value="Genomic_DNA"/>
</dbReference>
<sequence>MSFELTPDMIEEAADVLSKRIDKIRACAGKLRSSNTEQERLQARATYNGELRRLHIDTDSALATLRGLTR</sequence>
<protein>
    <submittedName>
        <fullName evidence="1">Uncharacterized protein</fullName>
    </submittedName>
</protein>